<feature type="transmembrane region" description="Helical" evidence="2">
    <location>
        <begin position="77"/>
        <end position="99"/>
    </location>
</feature>
<feature type="transmembrane region" description="Helical" evidence="2">
    <location>
        <begin position="160"/>
        <end position="183"/>
    </location>
</feature>
<dbReference type="InterPro" id="IPR040410">
    <property type="entry name" value="UPF0658_Golgi"/>
</dbReference>
<proteinExistence type="predicted"/>
<feature type="region of interest" description="Disordered" evidence="1">
    <location>
        <begin position="347"/>
        <end position="372"/>
    </location>
</feature>
<evidence type="ECO:0000313" key="4">
    <source>
        <dbReference type="Proteomes" id="UP001323617"/>
    </source>
</evidence>
<feature type="transmembrane region" description="Helical" evidence="2">
    <location>
        <begin position="207"/>
        <end position="231"/>
    </location>
</feature>
<dbReference type="RefSeq" id="XP_062804247.1">
    <property type="nucleotide sequence ID" value="XM_062941403.1"/>
</dbReference>
<dbReference type="GeneID" id="87962268"/>
<dbReference type="EMBL" id="JAFFHC010000001">
    <property type="protein sequence ID" value="KAK4680777.1"/>
    <property type="molecule type" value="Genomic_DNA"/>
</dbReference>
<comment type="caution">
    <text evidence="3">The sequence shown here is derived from an EMBL/GenBank/DDBJ whole genome shotgun (WGS) entry which is preliminary data.</text>
</comment>
<feature type="transmembrane region" description="Helical" evidence="2">
    <location>
        <begin position="105"/>
        <end position="123"/>
    </location>
</feature>
<feature type="transmembrane region" description="Helical" evidence="2">
    <location>
        <begin position="307"/>
        <end position="327"/>
    </location>
</feature>
<organism evidence="3 4">
    <name type="scientific">Podospora pseudoanserina</name>
    <dbReference type="NCBI Taxonomy" id="2609844"/>
    <lineage>
        <taxon>Eukaryota</taxon>
        <taxon>Fungi</taxon>
        <taxon>Dikarya</taxon>
        <taxon>Ascomycota</taxon>
        <taxon>Pezizomycotina</taxon>
        <taxon>Sordariomycetes</taxon>
        <taxon>Sordariomycetidae</taxon>
        <taxon>Sordariales</taxon>
        <taxon>Podosporaceae</taxon>
        <taxon>Podospora</taxon>
    </lineage>
</organism>
<accession>A0ABR0IK49</accession>
<evidence type="ECO:0000313" key="3">
    <source>
        <dbReference type="EMBL" id="KAK4680777.1"/>
    </source>
</evidence>
<keyword evidence="2" id="KW-0472">Membrane</keyword>
<keyword evidence="2" id="KW-0812">Transmembrane</keyword>
<dbReference type="Proteomes" id="UP001323617">
    <property type="component" value="Unassembled WGS sequence"/>
</dbReference>
<reference evidence="3 4" key="1">
    <citation type="journal article" date="2023" name="bioRxiv">
        <title>High-quality genome assemblies of four members of thePodospora anserinaspecies complex.</title>
        <authorList>
            <person name="Ament-Velasquez S.L."/>
            <person name="Vogan A.A."/>
            <person name="Wallerman O."/>
            <person name="Hartmann F."/>
            <person name="Gautier V."/>
            <person name="Silar P."/>
            <person name="Giraud T."/>
            <person name="Johannesson H."/>
        </authorList>
    </citation>
    <scope>NUCLEOTIDE SEQUENCE [LARGE SCALE GENOMIC DNA]</scope>
    <source>
        <strain evidence="3 4">CBS 124.78</strain>
    </source>
</reference>
<feature type="transmembrane region" description="Helical" evidence="2">
    <location>
        <begin position="27"/>
        <end position="48"/>
    </location>
</feature>
<dbReference type="PANTHER" id="PTHR34391">
    <property type="entry name" value="UPF0658 GOLGI APPARATUS MEMBRANE PROTEIN C1952.10C-RELATED"/>
    <property type="match status" value="1"/>
</dbReference>
<name>A0ABR0IK49_9PEZI</name>
<gene>
    <name evidence="3" type="ORF">QC764_101790</name>
</gene>
<feature type="transmembrane region" description="Helical" evidence="2">
    <location>
        <begin position="243"/>
        <end position="262"/>
    </location>
</feature>
<feature type="transmembrane region" description="Helical" evidence="2">
    <location>
        <begin position="268"/>
        <end position="286"/>
    </location>
</feature>
<sequence length="372" mass="42421">MASTVGPARPKQKLFSTDFLSNTWAKLFFFIVGLQAVICVAFECYVFARFQFGLQFQEGEIPDEAQRRRLQSRYRTIPTFLALFIFGFLYVLVLAWDALRMKNTIQIIGLCVANLALFVYTILQIDQIEKSLDILQGALLLKDSDKGGDSNIVWALSKPFLIAVPAIVGVVTVAMSCIAYQLYREFAWDILKQIGADYRMKKRFLHYQIYIALLKFDFFFFLGFTVQFLVVVNNTKNNFELGLQVAAVPITIAILLCAAFFTQRENKIGVTFTIVLYFGALSYFFFKLVRIYQPGHKQDYEAVQKSLTAFAVLTILLIILTIINGFVCMSNFGAGLKDHLLKPRYSDPEKEDANSYQMNDQKPPLPSRMTID</sequence>
<protein>
    <submittedName>
        <fullName evidence="3">Uncharacterized protein</fullName>
    </submittedName>
</protein>
<evidence type="ECO:0000256" key="1">
    <source>
        <dbReference type="SAM" id="MobiDB-lite"/>
    </source>
</evidence>
<keyword evidence="4" id="KW-1185">Reference proteome</keyword>
<dbReference type="PANTHER" id="PTHR34391:SF1">
    <property type="entry name" value="UPF0658 GOLGI APPARATUS MEMBRANE PROTEIN C1952.10C-RELATED"/>
    <property type="match status" value="1"/>
</dbReference>
<evidence type="ECO:0000256" key="2">
    <source>
        <dbReference type="SAM" id="Phobius"/>
    </source>
</evidence>
<keyword evidence="2" id="KW-1133">Transmembrane helix</keyword>